<evidence type="ECO:0000313" key="2">
    <source>
        <dbReference type="EMBL" id="KAK9820135.1"/>
    </source>
</evidence>
<feature type="compositionally biased region" description="Low complexity" evidence="1">
    <location>
        <begin position="256"/>
        <end position="271"/>
    </location>
</feature>
<dbReference type="Pfam" id="PF04801">
    <property type="entry name" value="RPC5"/>
    <property type="match status" value="1"/>
</dbReference>
<dbReference type="GO" id="GO:0005666">
    <property type="term" value="C:RNA polymerase III complex"/>
    <property type="evidence" value="ECO:0007669"/>
    <property type="project" value="TreeGrafter"/>
</dbReference>
<dbReference type="InterPro" id="IPR006886">
    <property type="entry name" value="RNA_pol_III_Rpc5"/>
</dbReference>
<dbReference type="GO" id="GO:0042797">
    <property type="term" value="P:tRNA transcription by RNA polymerase III"/>
    <property type="evidence" value="ECO:0007669"/>
    <property type="project" value="TreeGrafter"/>
</dbReference>
<protein>
    <recommendedName>
        <fullName evidence="4">DNA-directed RNA polymerase III subunit RPC5</fullName>
    </recommendedName>
</protein>
<proteinExistence type="predicted"/>
<sequence length="413" mass="46043">MVEIEPEDRVVRELDIYSCNGQLGDSTQLYLFQYPLRPQWRPYDVEKCDKVRVKPVARRVQMEVPLDTTGPNYAPPANPAAAIQHLTLTSRNVDVSTSYAVGTVRGDRLLLASLDEAMQMRPSLAHLDVAREEERAKQKDKGPAEPEDERPPELQALTVQVKRRETERQAEARLNSYAYISQRAEEERWTELQSWPANSGSADGMWEQLMTPTEQVLDASLSRTDYLTALVPASAAQDEPEEDSRQQTGIPRQPFGQPAAKADAAAGADRQQGGAIAPEALAALPAALLVLFRQYSVCNLQNIRDFLTKYKEAGAAKAATDAPDSVLKEAVEGIEGFMRIRRSYMMTKIGNAQVDPFRSMLLAMLEEQETLRKSDILDTAKHKGISVTDSLYTKVVKDLCTSRGNMWSLKMTI</sequence>
<feature type="compositionally biased region" description="Basic and acidic residues" evidence="1">
    <location>
        <begin position="128"/>
        <end position="152"/>
    </location>
</feature>
<dbReference type="AlphaFoldDB" id="A0AAW1QFF5"/>
<feature type="region of interest" description="Disordered" evidence="1">
    <location>
        <begin position="232"/>
        <end position="271"/>
    </location>
</feature>
<dbReference type="PANTHER" id="PTHR12069:SF0">
    <property type="entry name" value="DNA-DIRECTED RNA POLYMERASE III SUBUNIT RPC5"/>
    <property type="match status" value="1"/>
</dbReference>
<accession>A0AAW1QFF5</accession>
<dbReference type="EMBL" id="JALJOR010000003">
    <property type="protein sequence ID" value="KAK9820135.1"/>
    <property type="molecule type" value="Genomic_DNA"/>
</dbReference>
<dbReference type="Proteomes" id="UP001489004">
    <property type="component" value="Unassembled WGS sequence"/>
</dbReference>
<reference evidence="2 3" key="1">
    <citation type="journal article" date="2024" name="Nat. Commun.">
        <title>Phylogenomics reveals the evolutionary origins of lichenization in chlorophyte algae.</title>
        <authorList>
            <person name="Puginier C."/>
            <person name="Libourel C."/>
            <person name="Otte J."/>
            <person name="Skaloud P."/>
            <person name="Haon M."/>
            <person name="Grisel S."/>
            <person name="Petersen M."/>
            <person name="Berrin J.G."/>
            <person name="Delaux P.M."/>
            <person name="Dal Grande F."/>
            <person name="Keller J."/>
        </authorList>
    </citation>
    <scope>NUCLEOTIDE SEQUENCE [LARGE SCALE GENOMIC DNA]</scope>
    <source>
        <strain evidence="2 3">SAG 2043</strain>
    </source>
</reference>
<gene>
    <name evidence="2" type="ORF">WJX72_006476</name>
</gene>
<keyword evidence="3" id="KW-1185">Reference proteome</keyword>
<dbReference type="PANTHER" id="PTHR12069">
    <property type="entry name" value="DNA-DIRECTED RNA POLYMERASES III 80 KDA POLYPEPTIDE RNA POLYMERASE III SUBUNIT 5"/>
    <property type="match status" value="1"/>
</dbReference>
<name>A0AAW1QFF5_9CHLO</name>
<evidence type="ECO:0000313" key="3">
    <source>
        <dbReference type="Proteomes" id="UP001489004"/>
    </source>
</evidence>
<feature type="region of interest" description="Disordered" evidence="1">
    <location>
        <begin position="126"/>
        <end position="156"/>
    </location>
</feature>
<organism evidence="2 3">
    <name type="scientific">[Myrmecia] bisecta</name>
    <dbReference type="NCBI Taxonomy" id="41462"/>
    <lineage>
        <taxon>Eukaryota</taxon>
        <taxon>Viridiplantae</taxon>
        <taxon>Chlorophyta</taxon>
        <taxon>core chlorophytes</taxon>
        <taxon>Trebouxiophyceae</taxon>
        <taxon>Trebouxiales</taxon>
        <taxon>Trebouxiaceae</taxon>
        <taxon>Myrmecia</taxon>
    </lineage>
</organism>
<evidence type="ECO:0008006" key="4">
    <source>
        <dbReference type="Google" id="ProtNLM"/>
    </source>
</evidence>
<evidence type="ECO:0000256" key="1">
    <source>
        <dbReference type="SAM" id="MobiDB-lite"/>
    </source>
</evidence>
<comment type="caution">
    <text evidence="2">The sequence shown here is derived from an EMBL/GenBank/DDBJ whole genome shotgun (WGS) entry which is preliminary data.</text>
</comment>